<evidence type="ECO:0000313" key="2">
    <source>
        <dbReference type="Proteomes" id="UP001265746"/>
    </source>
</evidence>
<protein>
    <submittedName>
        <fullName evidence="1">Uncharacterized protein</fullName>
    </submittedName>
</protein>
<organism evidence="1 2">
    <name type="scientific">Phomopsis amygdali</name>
    <name type="common">Fusicoccum amygdali</name>
    <dbReference type="NCBI Taxonomy" id="1214568"/>
    <lineage>
        <taxon>Eukaryota</taxon>
        <taxon>Fungi</taxon>
        <taxon>Dikarya</taxon>
        <taxon>Ascomycota</taxon>
        <taxon>Pezizomycotina</taxon>
        <taxon>Sordariomycetes</taxon>
        <taxon>Sordariomycetidae</taxon>
        <taxon>Diaporthales</taxon>
        <taxon>Diaporthaceae</taxon>
        <taxon>Diaporthe</taxon>
    </lineage>
</organism>
<dbReference type="SUPFAM" id="SSF51197">
    <property type="entry name" value="Clavaminate synthase-like"/>
    <property type="match status" value="1"/>
</dbReference>
<keyword evidence="2" id="KW-1185">Reference proteome</keyword>
<evidence type="ECO:0000313" key="1">
    <source>
        <dbReference type="EMBL" id="KAK2598652.1"/>
    </source>
</evidence>
<comment type="caution">
    <text evidence="1">The sequence shown here is derived from an EMBL/GenBank/DDBJ whole genome shotgun (WGS) entry which is preliminary data.</text>
</comment>
<dbReference type="Proteomes" id="UP001265746">
    <property type="component" value="Unassembled WGS sequence"/>
</dbReference>
<name>A0AAD9S6Y0_PHOAM</name>
<dbReference type="InterPro" id="IPR027443">
    <property type="entry name" value="IPNS-like_sf"/>
</dbReference>
<sequence length="266" mass="29698">MDTYSNFAGLPAIDASILNDDPSAERKKLLQRLVTSLSTFGAIRITGHGISAHKIQRAFESQLKLSAAGSSSENGLCRGYSVQKARTGEQLSTAYDHESFAAGPSYDRQAPTPWPIGVRGDTFKMIMQAFMRECASLHHDLLQIIEEALGLWDEELVSRWSHRNGEVQTKHRTSSLKGQGEELVTVISEGRGAHPMLKLVFQETRGGEIVIVCGTRIRKWIQNQLLSSSGSRTRLQVEESTYLRPAKYSLDFIGYEDMHNINEMKI</sequence>
<dbReference type="Gene3D" id="2.60.120.330">
    <property type="entry name" value="B-lactam Antibiotic, Isopenicillin N Synthase, Chain"/>
    <property type="match status" value="1"/>
</dbReference>
<accession>A0AAD9S6Y0</accession>
<gene>
    <name evidence="1" type="ORF">N8I77_012047</name>
</gene>
<dbReference type="EMBL" id="JAUJFL010000008">
    <property type="protein sequence ID" value="KAK2598652.1"/>
    <property type="molecule type" value="Genomic_DNA"/>
</dbReference>
<dbReference type="AlphaFoldDB" id="A0AAD9S6Y0"/>
<proteinExistence type="predicted"/>
<reference evidence="1" key="1">
    <citation type="submission" date="2023-06" db="EMBL/GenBank/DDBJ databases">
        <authorList>
            <person name="Noh H."/>
        </authorList>
    </citation>
    <scope>NUCLEOTIDE SEQUENCE</scope>
    <source>
        <strain evidence="1">DUCC20226</strain>
    </source>
</reference>